<dbReference type="EMBL" id="JAFBFH010000007">
    <property type="protein sequence ID" value="MBM7714430.1"/>
    <property type="molecule type" value="Genomic_DNA"/>
</dbReference>
<name>A0ABS2R457_9BACI</name>
<keyword evidence="2" id="KW-1185">Reference proteome</keyword>
<evidence type="ECO:0000313" key="1">
    <source>
        <dbReference type="EMBL" id="MBM7714430.1"/>
    </source>
</evidence>
<protein>
    <submittedName>
        <fullName evidence="1">Phytoene/squalene synthetase</fullName>
    </submittedName>
</protein>
<evidence type="ECO:0000313" key="2">
    <source>
        <dbReference type="Proteomes" id="UP000823485"/>
    </source>
</evidence>
<dbReference type="Proteomes" id="UP000823485">
    <property type="component" value="Unassembled WGS sequence"/>
</dbReference>
<dbReference type="InterPro" id="IPR035218">
    <property type="entry name" value="DUF5327"/>
</dbReference>
<gene>
    <name evidence="1" type="ORF">JOC94_001402</name>
</gene>
<dbReference type="RefSeq" id="WP_077109676.1">
    <property type="nucleotide sequence ID" value="NZ_JAFBFH010000007.1"/>
</dbReference>
<proteinExistence type="predicted"/>
<accession>A0ABS2R457</accession>
<reference evidence="1 2" key="1">
    <citation type="submission" date="2021-01" db="EMBL/GenBank/DDBJ databases">
        <title>Genomic Encyclopedia of Type Strains, Phase IV (KMG-IV): sequencing the most valuable type-strain genomes for metagenomic binning, comparative biology and taxonomic classification.</title>
        <authorList>
            <person name="Goeker M."/>
        </authorList>
    </citation>
    <scope>NUCLEOTIDE SEQUENCE [LARGE SCALE GENOMIC DNA]</scope>
    <source>
        <strain evidence="1 2">DSM 105453</strain>
    </source>
</reference>
<organism evidence="1 2">
    <name type="scientific">Siminovitchia thermophila</name>
    <dbReference type="NCBI Taxonomy" id="1245522"/>
    <lineage>
        <taxon>Bacteria</taxon>
        <taxon>Bacillati</taxon>
        <taxon>Bacillota</taxon>
        <taxon>Bacilli</taxon>
        <taxon>Bacillales</taxon>
        <taxon>Bacillaceae</taxon>
        <taxon>Siminovitchia</taxon>
    </lineage>
</organism>
<sequence>MYVTYKAFIDKMEQELSKAKQAESAKEIRSRMSAVKALAELVLEAGGQEVSQEQKCQQVSPQPMNDLGAKVLEDEEANGESIFDF</sequence>
<dbReference type="Pfam" id="PF17261">
    <property type="entry name" value="DUF5327"/>
    <property type="match status" value="1"/>
</dbReference>
<comment type="caution">
    <text evidence="1">The sequence shown here is derived from an EMBL/GenBank/DDBJ whole genome shotgun (WGS) entry which is preliminary data.</text>
</comment>